<evidence type="ECO:0000256" key="1">
    <source>
        <dbReference type="ARBA" id="ARBA00023125"/>
    </source>
</evidence>
<dbReference type="EMBL" id="CP045725">
    <property type="protein sequence ID" value="QGF24725.1"/>
    <property type="molecule type" value="Genomic_DNA"/>
</dbReference>
<dbReference type="CDD" id="cd00592">
    <property type="entry name" value="HTH_MerR-like"/>
    <property type="match status" value="1"/>
</dbReference>
<dbReference type="GO" id="GO:0003677">
    <property type="term" value="F:DNA binding"/>
    <property type="evidence" value="ECO:0007669"/>
    <property type="project" value="UniProtKB-KW"/>
</dbReference>
<dbReference type="SUPFAM" id="SSF46955">
    <property type="entry name" value="Putative DNA-binding domain"/>
    <property type="match status" value="1"/>
</dbReference>
<dbReference type="KEGG" id="rain:Rai3103_15010"/>
<dbReference type="PROSITE" id="PS50937">
    <property type="entry name" value="HTH_MERR_2"/>
    <property type="match status" value="1"/>
</dbReference>
<dbReference type="Gene3D" id="1.10.1660.10">
    <property type="match status" value="1"/>
</dbReference>
<dbReference type="InterPro" id="IPR009061">
    <property type="entry name" value="DNA-bd_dom_put_sf"/>
</dbReference>
<feature type="compositionally biased region" description="Pro residues" evidence="2">
    <location>
        <begin position="94"/>
        <end position="106"/>
    </location>
</feature>
<dbReference type="Pfam" id="PF13411">
    <property type="entry name" value="MerR_1"/>
    <property type="match status" value="1"/>
</dbReference>
<feature type="region of interest" description="Disordered" evidence="2">
    <location>
        <begin position="83"/>
        <end position="136"/>
    </location>
</feature>
<keyword evidence="5" id="KW-1185">Reference proteome</keyword>
<keyword evidence="1" id="KW-0238">DNA-binding</keyword>
<accession>A0A5Q2FJ88</accession>
<evidence type="ECO:0000259" key="3">
    <source>
        <dbReference type="PROSITE" id="PS50937"/>
    </source>
</evidence>
<dbReference type="PANTHER" id="PTHR30204">
    <property type="entry name" value="REDOX-CYCLING DRUG-SENSING TRANSCRIPTIONAL ACTIVATOR SOXR"/>
    <property type="match status" value="1"/>
</dbReference>
<reference evidence="4 5" key="1">
    <citation type="submission" date="2019-10" db="EMBL/GenBank/DDBJ databases">
        <title>Genomic analysis of Raineyella sp. CBA3103.</title>
        <authorList>
            <person name="Roh S.W."/>
        </authorList>
    </citation>
    <scope>NUCLEOTIDE SEQUENCE [LARGE SCALE GENOMIC DNA]</scope>
    <source>
        <strain evidence="4 5">CBA3103</strain>
    </source>
</reference>
<organism evidence="4 5">
    <name type="scientific">Raineyella fluvialis</name>
    <dbReference type="NCBI Taxonomy" id="2662261"/>
    <lineage>
        <taxon>Bacteria</taxon>
        <taxon>Bacillati</taxon>
        <taxon>Actinomycetota</taxon>
        <taxon>Actinomycetes</taxon>
        <taxon>Propionibacteriales</taxon>
        <taxon>Propionibacteriaceae</taxon>
        <taxon>Raineyella</taxon>
    </lineage>
</organism>
<protein>
    <submittedName>
        <fullName evidence="4">MerR family transcriptional regulator</fullName>
    </submittedName>
</protein>
<dbReference type="RefSeq" id="WP_153573254.1">
    <property type="nucleotide sequence ID" value="NZ_CP045725.1"/>
</dbReference>
<dbReference type="Proteomes" id="UP000386847">
    <property type="component" value="Chromosome"/>
</dbReference>
<dbReference type="AlphaFoldDB" id="A0A5Q2FJ88"/>
<evidence type="ECO:0000313" key="4">
    <source>
        <dbReference type="EMBL" id="QGF24725.1"/>
    </source>
</evidence>
<feature type="domain" description="HTH merR-type" evidence="3">
    <location>
        <begin position="21"/>
        <end position="79"/>
    </location>
</feature>
<dbReference type="GO" id="GO:0003700">
    <property type="term" value="F:DNA-binding transcription factor activity"/>
    <property type="evidence" value="ECO:0007669"/>
    <property type="project" value="InterPro"/>
</dbReference>
<dbReference type="InterPro" id="IPR047057">
    <property type="entry name" value="MerR_fam"/>
</dbReference>
<evidence type="ECO:0000313" key="5">
    <source>
        <dbReference type="Proteomes" id="UP000386847"/>
    </source>
</evidence>
<evidence type="ECO:0000256" key="2">
    <source>
        <dbReference type="SAM" id="MobiDB-lite"/>
    </source>
</evidence>
<dbReference type="InterPro" id="IPR000551">
    <property type="entry name" value="MerR-type_HTH_dom"/>
</dbReference>
<dbReference type="SMART" id="SM00422">
    <property type="entry name" value="HTH_MERR"/>
    <property type="match status" value="1"/>
</dbReference>
<gene>
    <name evidence="4" type="ORF">Rai3103_15010</name>
</gene>
<dbReference type="PANTHER" id="PTHR30204:SF89">
    <property type="entry name" value="HTH MERR-TYPE DOMAIN-CONTAINING PROTEIN"/>
    <property type="match status" value="1"/>
</dbReference>
<feature type="compositionally biased region" description="Pro residues" evidence="2">
    <location>
        <begin position="114"/>
        <end position="125"/>
    </location>
</feature>
<name>A0A5Q2FJ88_9ACTN</name>
<proteinExistence type="predicted"/>
<sequence>MAEARHSIGWVVKELTPEFPDLSISKIRYLETEGLLSPERAPSGYRKYTEGDVKRLHYILTMQRTHYLPLKIIREHLDQIDRGLTPPRIDTPSPAVPDPPPEPVAGPPRRVRPVDPPPAGDPPRSPQEERRRRPVRLSRAELIEKSGLAEPILAELERLLVITPRRGTHYYDQDAFAVAVAAKQLASYGIDPRHLRQIKIAADKEVGLINQATAAHTRRGSSRQTIEELTRLINVTHLAMVRSGVQRELG</sequence>